<feature type="transmembrane region" description="Helical" evidence="6">
    <location>
        <begin position="415"/>
        <end position="433"/>
    </location>
</feature>
<evidence type="ECO:0000313" key="7">
    <source>
        <dbReference type="EMBL" id="EDT08259.1"/>
    </source>
</evidence>
<evidence type="ECO:0000256" key="3">
    <source>
        <dbReference type="ARBA" id="ARBA00022692"/>
    </source>
</evidence>
<feature type="transmembrane region" description="Helical" evidence="6">
    <location>
        <begin position="364"/>
        <end position="383"/>
    </location>
</feature>
<feature type="transmembrane region" description="Helical" evidence="6">
    <location>
        <begin position="293"/>
        <end position="315"/>
    </location>
</feature>
<dbReference type="Proteomes" id="UP000005045">
    <property type="component" value="Unassembled WGS sequence"/>
</dbReference>
<dbReference type="AlphaFoldDB" id="B1G6B7"/>
<keyword evidence="8" id="KW-1185">Reference proteome</keyword>
<name>B1G6B7_PARG4</name>
<comment type="caution">
    <text evidence="7">The sequence shown here is derived from an EMBL/GenBank/DDBJ whole genome shotgun (WGS) entry which is preliminary data.</text>
</comment>
<evidence type="ECO:0000256" key="2">
    <source>
        <dbReference type="ARBA" id="ARBA00022475"/>
    </source>
</evidence>
<comment type="subcellular location">
    <subcellularLocation>
        <location evidence="1">Cell membrane</location>
        <topology evidence="1">Multi-pass membrane protein</topology>
    </subcellularLocation>
</comment>
<keyword evidence="2" id="KW-1003">Cell membrane</keyword>
<sequence length="440" mass="46081">MSTMNSGQPVVGTPVQQSLASSGNAERWHAFLPPRPNRARSISCWGSALIAAIALPFIFPGTLGISVLTQICIAVTFALAFNMLLGGTGMLSFGHALYFGTGAYATAHFLNYFGEAVPVVLVPLVGGLAALLIGAFIALFTVRSGKVIFAMISLAVGQLAYSAATIMTGWSGGDEGIRLDPTQAAGWGIDFGSPLAVYFLVAAWAWLAALAMHTFTRTPLGRLMNATRDNAERMNFVGFDPVMIRGLALTLSAGFAGIAGALYALAFQVVTLDTLSIAQSTNGMLHTYIGGHTTFLGPVVGAVLITVISAHLSALTDAWSLYLGIFFVAIVVSMRRGLTGWLADLSRTGARVYRKGGAKCVVKQAAPGLFGGIAVCAGFIMAIEMTRSLLEGMGAPVGVSFGSVGTGFELDPHQATYWIFAALLFGAGVGIICKRHKKRN</sequence>
<evidence type="ECO:0000256" key="4">
    <source>
        <dbReference type="ARBA" id="ARBA00022989"/>
    </source>
</evidence>
<dbReference type="CDD" id="cd06581">
    <property type="entry name" value="TM_PBP1_LivM_like"/>
    <property type="match status" value="1"/>
</dbReference>
<dbReference type="EMBL" id="ABLD01000019">
    <property type="protein sequence ID" value="EDT08259.1"/>
    <property type="molecule type" value="Genomic_DNA"/>
</dbReference>
<dbReference type="InterPro" id="IPR043428">
    <property type="entry name" value="LivM-like"/>
</dbReference>
<protein>
    <submittedName>
        <fullName evidence="7">Inner-membrane translocator</fullName>
    </submittedName>
</protein>
<dbReference type="GO" id="GO:0005886">
    <property type="term" value="C:plasma membrane"/>
    <property type="evidence" value="ECO:0007669"/>
    <property type="project" value="UniProtKB-SubCell"/>
</dbReference>
<reference evidence="7 8" key="1">
    <citation type="submission" date="2008-03" db="EMBL/GenBank/DDBJ databases">
        <title>Sequencing of the draft genome and assembly of Burkholderia graminis C4D1M.</title>
        <authorList>
            <consortium name="US DOE Joint Genome Institute (JGI-PGF)"/>
            <person name="Copeland A."/>
            <person name="Lucas S."/>
            <person name="Lapidus A."/>
            <person name="Glavina del Rio T."/>
            <person name="Dalin E."/>
            <person name="Tice H."/>
            <person name="Bruce D."/>
            <person name="Goodwin L."/>
            <person name="Pitluck S."/>
            <person name="Larimer F."/>
            <person name="Land M.L."/>
            <person name="Hauser L."/>
            <person name="Tiedje J."/>
            <person name="Richardson P."/>
        </authorList>
    </citation>
    <scope>NUCLEOTIDE SEQUENCE [LARGE SCALE GENOMIC DNA]</scope>
    <source>
        <strain evidence="8">ATCC 700544 / DSM 17151 / LMG 18924 / NCIMB 13744 / C4D1M</strain>
    </source>
</reference>
<proteinExistence type="predicted"/>
<dbReference type="GO" id="GO:0015658">
    <property type="term" value="F:branched-chain amino acid transmembrane transporter activity"/>
    <property type="evidence" value="ECO:0007669"/>
    <property type="project" value="InterPro"/>
</dbReference>
<feature type="transmembrane region" description="Helical" evidence="6">
    <location>
        <begin position="236"/>
        <end position="255"/>
    </location>
</feature>
<dbReference type="PANTHER" id="PTHR30482">
    <property type="entry name" value="HIGH-AFFINITY BRANCHED-CHAIN AMINO ACID TRANSPORT SYSTEM PERMEASE"/>
    <property type="match status" value="1"/>
</dbReference>
<keyword evidence="4 6" id="KW-1133">Transmembrane helix</keyword>
<gene>
    <name evidence="7" type="ORF">BgramDRAFT_4941</name>
</gene>
<feature type="transmembrane region" description="Helical" evidence="6">
    <location>
        <begin position="42"/>
        <end position="59"/>
    </location>
</feature>
<evidence type="ECO:0000256" key="5">
    <source>
        <dbReference type="ARBA" id="ARBA00023136"/>
    </source>
</evidence>
<dbReference type="InterPro" id="IPR001851">
    <property type="entry name" value="ABC_transp_permease"/>
</dbReference>
<accession>B1G6B7</accession>
<feature type="transmembrane region" description="Helical" evidence="6">
    <location>
        <begin position="195"/>
        <end position="215"/>
    </location>
</feature>
<organism evidence="7 8">
    <name type="scientific">Paraburkholderia graminis (strain ATCC 700544 / DSM 17151 / LMG 18924 / NCIMB 13744 / C4D1M)</name>
    <dbReference type="NCBI Taxonomy" id="396598"/>
    <lineage>
        <taxon>Bacteria</taxon>
        <taxon>Pseudomonadati</taxon>
        <taxon>Pseudomonadota</taxon>
        <taxon>Betaproteobacteria</taxon>
        <taxon>Burkholderiales</taxon>
        <taxon>Burkholderiaceae</taxon>
        <taxon>Paraburkholderia</taxon>
    </lineage>
</organism>
<evidence type="ECO:0000256" key="6">
    <source>
        <dbReference type="SAM" id="Phobius"/>
    </source>
</evidence>
<keyword evidence="3 6" id="KW-0812">Transmembrane</keyword>
<feature type="transmembrane region" description="Helical" evidence="6">
    <location>
        <begin position="120"/>
        <end position="140"/>
    </location>
</feature>
<dbReference type="PANTHER" id="PTHR30482:SF17">
    <property type="entry name" value="ABC TRANSPORTER ATP-BINDING PROTEIN"/>
    <property type="match status" value="1"/>
</dbReference>
<evidence type="ECO:0000313" key="8">
    <source>
        <dbReference type="Proteomes" id="UP000005045"/>
    </source>
</evidence>
<dbReference type="Pfam" id="PF02653">
    <property type="entry name" value="BPD_transp_2"/>
    <property type="match status" value="1"/>
</dbReference>
<evidence type="ECO:0000256" key="1">
    <source>
        <dbReference type="ARBA" id="ARBA00004651"/>
    </source>
</evidence>
<feature type="transmembrane region" description="Helical" evidence="6">
    <location>
        <begin position="321"/>
        <end position="343"/>
    </location>
</feature>
<keyword evidence="5 6" id="KW-0472">Membrane</keyword>
<feature type="transmembrane region" description="Helical" evidence="6">
    <location>
        <begin position="147"/>
        <end position="170"/>
    </location>
</feature>